<reference evidence="5 6" key="1">
    <citation type="submission" date="2017-08" db="EMBL/GenBank/DDBJ databases">
        <title>Virgibacillus indicus sp. nov. and Virgibacillus profoundi sp. nov, two moderately halophilic bacteria isolated from marine sediment by using the Microfluidic Streak Plate.</title>
        <authorList>
            <person name="Xu B."/>
            <person name="Hu B."/>
            <person name="Wang J."/>
            <person name="Zhu Y."/>
            <person name="Huang L."/>
            <person name="Du W."/>
            <person name="Huang Y."/>
        </authorList>
    </citation>
    <scope>NUCLEOTIDE SEQUENCE [LARGE SCALE GENOMIC DNA]</scope>
    <source>
        <strain evidence="5 6">IO3-P3-H5</strain>
    </source>
</reference>
<keyword evidence="3 4" id="KW-0732">Signal</keyword>
<feature type="chain" id="PRO_5038436001" description="C4-dicarboxylate ABC transporter substrate-binding protein" evidence="4">
    <location>
        <begin position="21"/>
        <end position="352"/>
    </location>
</feature>
<protein>
    <recommendedName>
        <fullName evidence="7">C4-dicarboxylate ABC transporter substrate-binding protein</fullName>
    </recommendedName>
</protein>
<evidence type="ECO:0000256" key="2">
    <source>
        <dbReference type="ARBA" id="ARBA00022448"/>
    </source>
</evidence>
<dbReference type="Gene3D" id="3.40.190.170">
    <property type="entry name" value="Bacterial extracellular solute-binding protein, family 7"/>
    <property type="match status" value="1"/>
</dbReference>
<dbReference type="InterPro" id="IPR018389">
    <property type="entry name" value="DctP_fam"/>
</dbReference>
<evidence type="ECO:0000256" key="1">
    <source>
        <dbReference type="ARBA" id="ARBA00009023"/>
    </source>
</evidence>
<proteinExistence type="inferred from homology"/>
<evidence type="ECO:0000313" key="5">
    <source>
        <dbReference type="EMBL" id="PAV28359.1"/>
    </source>
</evidence>
<evidence type="ECO:0000313" key="6">
    <source>
        <dbReference type="Proteomes" id="UP000218887"/>
    </source>
</evidence>
<dbReference type="RefSeq" id="WP_095656775.1">
    <property type="nucleotide sequence ID" value="NZ_NPOA01000013.1"/>
</dbReference>
<dbReference type="CDD" id="cd13603">
    <property type="entry name" value="PBP2_TRAP_Siap_TeaA_like"/>
    <property type="match status" value="1"/>
</dbReference>
<dbReference type="OrthoDB" id="9776801at2"/>
<dbReference type="NCBIfam" id="TIGR00787">
    <property type="entry name" value="dctP"/>
    <property type="match status" value="1"/>
</dbReference>
<evidence type="ECO:0008006" key="7">
    <source>
        <dbReference type="Google" id="ProtNLM"/>
    </source>
</evidence>
<dbReference type="AlphaFoldDB" id="A0A2A2I9F6"/>
<organism evidence="5 6">
    <name type="scientific">Virgibacillus profundi</name>
    <dbReference type="NCBI Taxonomy" id="2024555"/>
    <lineage>
        <taxon>Bacteria</taxon>
        <taxon>Bacillati</taxon>
        <taxon>Bacillota</taxon>
        <taxon>Bacilli</taxon>
        <taxon>Bacillales</taxon>
        <taxon>Bacillaceae</taxon>
        <taxon>Virgibacillus</taxon>
    </lineage>
</organism>
<comment type="similarity">
    <text evidence="1">Belongs to the bacterial solute-binding protein 7 family.</text>
</comment>
<comment type="caution">
    <text evidence="5">The sequence shown here is derived from an EMBL/GenBank/DDBJ whole genome shotgun (WGS) entry which is preliminary data.</text>
</comment>
<dbReference type="GO" id="GO:0030288">
    <property type="term" value="C:outer membrane-bounded periplasmic space"/>
    <property type="evidence" value="ECO:0007669"/>
    <property type="project" value="InterPro"/>
</dbReference>
<dbReference type="PROSITE" id="PS51257">
    <property type="entry name" value="PROKAR_LIPOPROTEIN"/>
    <property type="match status" value="1"/>
</dbReference>
<dbReference type="GO" id="GO:0055085">
    <property type="term" value="P:transmembrane transport"/>
    <property type="evidence" value="ECO:0007669"/>
    <property type="project" value="InterPro"/>
</dbReference>
<keyword evidence="2" id="KW-0813">Transport</keyword>
<dbReference type="EMBL" id="NPOA01000013">
    <property type="protein sequence ID" value="PAV28359.1"/>
    <property type="molecule type" value="Genomic_DNA"/>
</dbReference>
<dbReference type="InterPro" id="IPR004682">
    <property type="entry name" value="TRAP_DctP"/>
</dbReference>
<evidence type="ECO:0000256" key="3">
    <source>
        <dbReference type="ARBA" id="ARBA00022729"/>
    </source>
</evidence>
<dbReference type="Proteomes" id="UP000218887">
    <property type="component" value="Unassembled WGS sequence"/>
</dbReference>
<dbReference type="PANTHER" id="PTHR33376">
    <property type="match status" value="1"/>
</dbReference>
<gene>
    <name evidence="5" type="ORF">CIL05_17145</name>
</gene>
<dbReference type="Pfam" id="PF03480">
    <property type="entry name" value="DctP"/>
    <property type="match status" value="1"/>
</dbReference>
<dbReference type="InterPro" id="IPR038404">
    <property type="entry name" value="TRAP_DctP_sf"/>
</dbReference>
<evidence type="ECO:0000256" key="4">
    <source>
        <dbReference type="SAM" id="SignalP"/>
    </source>
</evidence>
<feature type="signal peptide" evidence="4">
    <location>
        <begin position="1"/>
        <end position="20"/>
    </location>
</feature>
<name>A0A2A2I9F6_9BACI</name>
<dbReference type="PANTHER" id="PTHR33376:SF7">
    <property type="entry name" value="C4-DICARBOXYLATE-BINDING PROTEIN DCTB"/>
    <property type="match status" value="1"/>
</dbReference>
<dbReference type="NCBIfam" id="NF037995">
    <property type="entry name" value="TRAP_S1"/>
    <property type="match status" value="1"/>
</dbReference>
<keyword evidence="6" id="KW-1185">Reference proteome</keyword>
<dbReference type="PIRSF" id="PIRSF006470">
    <property type="entry name" value="DctB"/>
    <property type="match status" value="1"/>
</dbReference>
<accession>A0A2A2I9F6</accession>
<sequence length="352" mass="38789">MLKFKFVNFLLLISFVLVLAACSADSSGEASDDASSNSEEEITIRLGHAGNGLESDPYFSYTEKFSEVLEAETDGRIKVEVFPNSQLGDLDSMMEQVNNGDLDMTAGQNTGTLATYDPNMQVLDLPYAFETLEVGQEVLSGEFGDKLKEGVVDASNLKLMSFLPSSFRHFGNNIHPITSPEDLEGLTIRVMEVPVHQEMVKALGATPQVVAFEELYSAIQTGVVDGHEQAPYTMLMINLQEVTDYFTLDKHVMNTAVTLLNEDFFNSLSEEDQEIVVKAEKEAQQALLNHVAENTESDMQVIIGAGVEVAELTSEQFREFQDVVVGPVSEYLETKVDEGLVDEMLQAIEDAK</sequence>